<keyword evidence="2" id="KW-0732">Signal</keyword>
<evidence type="ECO:0000313" key="4">
    <source>
        <dbReference type="EMBL" id="MCD5313935.1"/>
    </source>
</evidence>
<dbReference type="AlphaFoldDB" id="A0A9X1NHA8"/>
<feature type="signal peptide" evidence="2">
    <location>
        <begin position="1"/>
        <end position="26"/>
    </location>
</feature>
<organism evidence="4 5">
    <name type="scientific">Kineosporia babensis</name>
    <dbReference type="NCBI Taxonomy" id="499548"/>
    <lineage>
        <taxon>Bacteria</taxon>
        <taxon>Bacillati</taxon>
        <taxon>Actinomycetota</taxon>
        <taxon>Actinomycetes</taxon>
        <taxon>Kineosporiales</taxon>
        <taxon>Kineosporiaceae</taxon>
        <taxon>Kineosporia</taxon>
    </lineage>
</organism>
<dbReference type="EMBL" id="JAJOMB010000014">
    <property type="protein sequence ID" value="MCD5313935.1"/>
    <property type="molecule type" value="Genomic_DNA"/>
</dbReference>
<feature type="region of interest" description="Disordered" evidence="1">
    <location>
        <begin position="463"/>
        <end position="482"/>
    </location>
</feature>
<evidence type="ECO:0000256" key="1">
    <source>
        <dbReference type="SAM" id="MobiDB-lite"/>
    </source>
</evidence>
<dbReference type="Pfam" id="PF13860">
    <property type="entry name" value="FlgD_ig"/>
    <property type="match status" value="1"/>
</dbReference>
<keyword evidence="5" id="KW-1185">Reference proteome</keyword>
<evidence type="ECO:0000256" key="2">
    <source>
        <dbReference type="SAM" id="SignalP"/>
    </source>
</evidence>
<name>A0A9X1NHA8_9ACTN</name>
<evidence type="ECO:0000313" key="5">
    <source>
        <dbReference type="Proteomes" id="UP001138997"/>
    </source>
</evidence>
<proteinExistence type="predicted"/>
<dbReference type="InterPro" id="IPR025965">
    <property type="entry name" value="FlgD/Vpr_Ig-like"/>
</dbReference>
<feature type="chain" id="PRO_5040889066" description="FlgD/Vpr Ig-like domain-containing protein" evidence="2">
    <location>
        <begin position="27"/>
        <end position="776"/>
    </location>
</feature>
<accession>A0A9X1NHA8</accession>
<gene>
    <name evidence="4" type="ORF">LR394_23795</name>
</gene>
<dbReference type="Proteomes" id="UP001138997">
    <property type="component" value="Unassembled WGS sequence"/>
</dbReference>
<reference evidence="4" key="1">
    <citation type="submission" date="2021-11" db="EMBL/GenBank/DDBJ databases">
        <title>Streptomyces corallinus and Kineosporia corallina sp. nov., two new coral-derived marine actinobacteria.</title>
        <authorList>
            <person name="Buangrab K."/>
            <person name="Sutthacheep M."/>
            <person name="Yeemin T."/>
            <person name="Harunari E."/>
            <person name="Igarashi Y."/>
            <person name="Sripreechasak P."/>
            <person name="Kanchanasin P."/>
            <person name="Tanasupawat S."/>
            <person name="Phongsopitanun W."/>
        </authorList>
    </citation>
    <scope>NUCLEOTIDE SEQUENCE</scope>
    <source>
        <strain evidence="4">JCM 31032</strain>
    </source>
</reference>
<dbReference type="RefSeq" id="WP_231445981.1">
    <property type="nucleotide sequence ID" value="NZ_JAJOMB010000014.1"/>
</dbReference>
<sequence length="776" mass="81841">MKLRAGAAVAATMVATLGFLPLNAEAKSSDVVAVLGHPAATGLSLLGASTGGVVVRQEGALGQSFDAKFFSGAEGGQLAERPELASSPAQSTSPQVLAVNGTTLAWQHEIPGAGVHLWQVHRMDVRTGKDVNDGKMPQANGFTKAGWLSTTIANFASWPFPPPTLKRYQQNPDSEVLASTPIVGVDQFSGTAANDESAMLFATRELTDLNEYDGEPRYNLDLLDLNAKTSTRLVDESEETVVALALSPQTLAWVTRLDDGDGVTPHYTGPAVVHIKPRNGNGPVRTYIESAAPEGAMKIAATDAGVGYVVEKDGDTRLRLVKADGSGATSVDLPDGSSGVAAVGSRFLTAVGGADAVAGIYSVNGTVVTRTATVPSATYPIGSMALSAGVLHYTDGSEPGESDTLWRRSVSGKNRPVLGPISSVAEVPAESSSTYPGPPLAFSAGRGLIRSTSDGRGHLIDRGQETGTIPTQHGKVSGPYTLSSGKVYRPDGELVWSEPATGEGTSATDDIFGATLVYARQPEHGDATIWVVRDLENPQPQQLGTVYRTDESCRNAPQVAVWGETVIWGSGCGGDGLNVRNLRTGGYRTLYSLTGLTGFTLGEGVLAWQTLAGTNVLNLRAPDDTAPVVLPGPSMRIMLDDHRIARQQWARAKTTYDIQPLPFDEKYAPRLIAPYVTGGFTQGKSWSPQFDFTKPLKGVKLTISDSTGKTVRKLEGTAPDGSIRDLSWDGRNAKGVRVPVGVYRWELAGRADDGDGLLTDAWGRANVRGKVEFTAS</sequence>
<protein>
    <recommendedName>
        <fullName evidence="3">FlgD/Vpr Ig-like domain-containing protein</fullName>
    </recommendedName>
</protein>
<evidence type="ECO:0000259" key="3">
    <source>
        <dbReference type="Pfam" id="PF13860"/>
    </source>
</evidence>
<comment type="caution">
    <text evidence="4">The sequence shown here is derived from an EMBL/GenBank/DDBJ whole genome shotgun (WGS) entry which is preliminary data.</text>
</comment>
<dbReference type="Gene3D" id="2.60.40.4070">
    <property type="match status" value="1"/>
</dbReference>
<feature type="domain" description="FlgD/Vpr Ig-like" evidence="3">
    <location>
        <begin position="680"/>
        <end position="749"/>
    </location>
</feature>